<gene>
    <name evidence="2" type="ORF">MICPUN_62377</name>
</gene>
<dbReference type="OrthoDB" id="502170at2759"/>
<accession>C1EDS9</accession>
<dbReference type="KEGG" id="mis:MICPUN_62377"/>
<dbReference type="InParanoid" id="C1EDS9"/>
<organism evidence="2 3">
    <name type="scientific">Micromonas commoda (strain RCC299 / NOUM17 / CCMP2709)</name>
    <name type="common">Picoplanktonic green alga</name>
    <dbReference type="NCBI Taxonomy" id="296587"/>
    <lineage>
        <taxon>Eukaryota</taxon>
        <taxon>Viridiplantae</taxon>
        <taxon>Chlorophyta</taxon>
        <taxon>Mamiellophyceae</taxon>
        <taxon>Mamiellales</taxon>
        <taxon>Mamiellaceae</taxon>
        <taxon>Micromonas</taxon>
    </lineage>
</organism>
<proteinExistence type="predicted"/>
<dbReference type="RefSeq" id="XP_002505160.1">
    <property type="nucleotide sequence ID" value="XM_002505114.1"/>
</dbReference>
<evidence type="ECO:0000313" key="2">
    <source>
        <dbReference type="EMBL" id="ACO66418.1"/>
    </source>
</evidence>
<dbReference type="EMBL" id="CP001330">
    <property type="protein sequence ID" value="ACO66418.1"/>
    <property type="molecule type" value="Genomic_DNA"/>
</dbReference>
<evidence type="ECO:0000256" key="1">
    <source>
        <dbReference type="SAM" id="MobiDB-lite"/>
    </source>
</evidence>
<evidence type="ECO:0000313" key="3">
    <source>
        <dbReference type="Proteomes" id="UP000002009"/>
    </source>
</evidence>
<feature type="region of interest" description="Disordered" evidence="1">
    <location>
        <begin position="135"/>
        <end position="174"/>
    </location>
</feature>
<name>C1EDS9_MICCC</name>
<keyword evidence="3" id="KW-1185">Reference proteome</keyword>
<dbReference type="Proteomes" id="UP000002009">
    <property type="component" value="Chromosome 11"/>
</dbReference>
<sequence>MPPKKKPKGKSPSVSLSGMSGDILDNICSHLAPPDVFNLATSSKKLFRPFGAKLLQSSLRRQLDEVMQRVTTAQGPRVGVSDQGVDMHHPRRQFTVQDLFPDEERQLDFDSSGRPQVILSGSAVVQCALGPDFRGVEDEFEDDDSQGKDDDDSEGVDDSEDEDDEHDDDSESEVNHWKDADIDIFCTWDAAPMIRRRLFQRCGLICSGVDNTYMQSGRDLAGDIEESTSSVVHHVESYSSRPTEGKTQWTHFHVDPEKEVDYDSDQYANKLREWGEDALKKHSELEGDCGVFVWHGVGIPGGALNTEFLYDYELRDLKFVQLIVAKPEVKDARILLKNFDLEICKCSFNGKGFTIPAPADTFAGRTIITPARRDIIEQFVKGYSKQILDKRSEGFDPLKLLKGMTKKSWKGVGLGPYKQDDYYDRYMFCQRLFERLKKYRERGLEITNAPHMALYLAKDFPPMPSDVGCVVM</sequence>
<feature type="compositionally biased region" description="Acidic residues" evidence="1">
    <location>
        <begin position="138"/>
        <end position="172"/>
    </location>
</feature>
<dbReference type="AlphaFoldDB" id="C1EDS9"/>
<protein>
    <submittedName>
        <fullName evidence="2">F-box profile protein</fullName>
    </submittedName>
</protein>
<reference evidence="2 3" key="1">
    <citation type="journal article" date="2009" name="Science">
        <title>Green evolution and dynamic adaptations revealed by genomes of the marine picoeukaryotes Micromonas.</title>
        <authorList>
            <person name="Worden A.Z."/>
            <person name="Lee J.H."/>
            <person name="Mock T."/>
            <person name="Rouze P."/>
            <person name="Simmons M.P."/>
            <person name="Aerts A.L."/>
            <person name="Allen A.E."/>
            <person name="Cuvelier M.L."/>
            <person name="Derelle E."/>
            <person name="Everett M.V."/>
            <person name="Foulon E."/>
            <person name="Grimwood J."/>
            <person name="Gundlach H."/>
            <person name="Henrissat B."/>
            <person name="Napoli C."/>
            <person name="McDonald S.M."/>
            <person name="Parker M.S."/>
            <person name="Rombauts S."/>
            <person name="Salamov A."/>
            <person name="Von Dassow P."/>
            <person name="Badger J.H."/>
            <person name="Coutinho P.M."/>
            <person name="Demir E."/>
            <person name="Dubchak I."/>
            <person name="Gentemann C."/>
            <person name="Eikrem W."/>
            <person name="Gready J.E."/>
            <person name="John U."/>
            <person name="Lanier W."/>
            <person name="Lindquist E.A."/>
            <person name="Lucas S."/>
            <person name="Mayer K.F."/>
            <person name="Moreau H."/>
            <person name="Not F."/>
            <person name="Otillar R."/>
            <person name="Panaud O."/>
            <person name="Pangilinan J."/>
            <person name="Paulsen I."/>
            <person name="Piegu B."/>
            <person name="Poliakov A."/>
            <person name="Robbens S."/>
            <person name="Schmutz J."/>
            <person name="Toulza E."/>
            <person name="Wyss T."/>
            <person name="Zelensky A."/>
            <person name="Zhou K."/>
            <person name="Armbrust E.V."/>
            <person name="Bhattacharya D."/>
            <person name="Goodenough U.W."/>
            <person name="Van de Peer Y."/>
            <person name="Grigoriev I.V."/>
        </authorList>
    </citation>
    <scope>NUCLEOTIDE SEQUENCE [LARGE SCALE GENOMIC DNA]</scope>
    <source>
        <strain evidence="3">RCC299 / NOUM17</strain>
    </source>
</reference>
<dbReference type="OMA" id="LYDYELR"/>
<dbReference type="GeneID" id="8247273"/>